<dbReference type="GO" id="GO:0017000">
    <property type="term" value="P:antibiotic biosynthetic process"/>
    <property type="evidence" value="ECO:0007669"/>
    <property type="project" value="UniProtKB-ARBA"/>
</dbReference>
<dbReference type="Pfam" id="PF06441">
    <property type="entry name" value="EHN"/>
    <property type="match status" value="1"/>
</dbReference>
<feature type="domain" description="Epoxide hydrolase N-terminal" evidence="4">
    <location>
        <begin position="10"/>
        <end position="125"/>
    </location>
</feature>
<evidence type="ECO:0000259" key="4">
    <source>
        <dbReference type="Pfam" id="PF06441"/>
    </source>
</evidence>
<dbReference type="InterPro" id="IPR016292">
    <property type="entry name" value="Epoxide_hydrolase"/>
</dbReference>
<evidence type="ECO:0000313" key="6">
    <source>
        <dbReference type="Proteomes" id="UP001147695"/>
    </source>
</evidence>
<reference evidence="5" key="1">
    <citation type="submission" date="2022-12" db="EMBL/GenBank/DDBJ databases">
        <authorList>
            <person name="Petersen C."/>
        </authorList>
    </citation>
    <scope>NUCLEOTIDE SEQUENCE</scope>
    <source>
        <strain evidence="5">IBT 35673</strain>
    </source>
</reference>
<dbReference type="PANTHER" id="PTHR21661:SF39">
    <property type="entry name" value="HYDROLASE, PUTATIVE (AFU_ORTHOLOGUE AFUA_3G08960)-RELATED"/>
    <property type="match status" value="1"/>
</dbReference>
<dbReference type="InterPro" id="IPR029058">
    <property type="entry name" value="AB_hydrolase_fold"/>
</dbReference>
<evidence type="ECO:0000313" key="5">
    <source>
        <dbReference type="EMBL" id="KAJ5352500.1"/>
    </source>
</evidence>
<dbReference type="PIRSF" id="PIRSF001112">
    <property type="entry name" value="Epoxide_hydrolase"/>
    <property type="match status" value="1"/>
</dbReference>
<reference evidence="5" key="2">
    <citation type="journal article" date="2023" name="IMA Fungus">
        <title>Comparative genomic study of the Penicillium genus elucidates a diverse pangenome and 15 lateral gene transfer events.</title>
        <authorList>
            <person name="Petersen C."/>
            <person name="Sorensen T."/>
            <person name="Nielsen M.R."/>
            <person name="Sondergaard T.E."/>
            <person name="Sorensen J.L."/>
            <person name="Fitzpatrick D.A."/>
            <person name="Frisvad J.C."/>
            <person name="Nielsen K.L."/>
        </authorList>
    </citation>
    <scope>NUCLEOTIDE SEQUENCE</scope>
    <source>
        <strain evidence="5">IBT 35673</strain>
    </source>
</reference>
<protein>
    <recommendedName>
        <fullName evidence="4">Epoxide hydrolase N-terminal domain-containing protein</fullName>
    </recommendedName>
</protein>
<proteinExistence type="inferred from homology"/>
<name>A0A9W9R3Z9_PENBR</name>
<dbReference type="GO" id="GO:0097176">
    <property type="term" value="P:epoxide metabolic process"/>
    <property type="evidence" value="ECO:0007669"/>
    <property type="project" value="TreeGrafter"/>
</dbReference>
<dbReference type="AlphaFoldDB" id="A0A9W9R3Z9"/>
<gene>
    <name evidence="5" type="ORF">N7452_001474</name>
</gene>
<dbReference type="GO" id="GO:0072330">
    <property type="term" value="P:monocarboxylic acid biosynthetic process"/>
    <property type="evidence" value="ECO:0007669"/>
    <property type="project" value="UniProtKB-ARBA"/>
</dbReference>
<evidence type="ECO:0000256" key="3">
    <source>
        <dbReference type="PIRSR" id="PIRSR001112-1"/>
    </source>
</evidence>
<keyword evidence="2" id="KW-0378">Hydrolase</keyword>
<comment type="caution">
    <text evidence="5">The sequence shown here is derived from an EMBL/GenBank/DDBJ whole genome shotgun (WGS) entry which is preliminary data.</text>
</comment>
<dbReference type="InterPro" id="IPR000639">
    <property type="entry name" value="Epox_hydrolase-like"/>
</dbReference>
<sequence>MPYSLPDNASPFTLRIPDVEYERFHDLLRLSRVGPLTWENQHADGSYGIPHEWLVSTKEYWLNKFDWRAQEKRINSFPNYKMTVQDEKGDIDLHFVALFSEKEKEKEDVIPIVLLHGWPGSFLEFLPMLDLIRNKYEPAQLPVHLIVPSLPGYTLSSGPPQDQAWFGEDAARIIDKALKMLGFDRYVVQGGDVGSLIASLLGTTYDSVIGVHLNLLPSLDQVEVNDPGLTEMERKAVQRGKERFQTPTTGAAIMNSTRPATIGAVMSSNPLALLAWIGEKFLEWPEKDLSIDEILTDVSLYFFTDCFPRCSYTYRSTFLVKPPFCPPFIDKPFGYSWFMHELVPGPKKVVERKGRLVFYRQHENGGHFAALERPMEFLQDIEDFMEVVLREQ</sequence>
<dbReference type="GO" id="GO:0004301">
    <property type="term" value="F:epoxide hydrolase activity"/>
    <property type="evidence" value="ECO:0007669"/>
    <property type="project" value="TreeGrafter"/>
</dbReference>
<dbReference type="Proteomes" id="UP001147695">
    <property type="component" value="Unassembled WGS sequence"/>
</dbReference>
<evidence type="ECO:0000256" key="1">
    <source>
        <dbReference type="ARBA" id="ARBA00010088"/>
    </source>
</evidence>
<dbReference type="PANTHER" id="PTHR21661">
    <property type="entry name" value="EPOXIDE HYDROLASE 1-RELATED"/>
    <property type="match status" value="1"/>
</dbReference>
<accession>A0A9W9R3Z9</accession>
<feature type="active site" description="Nucleophile" evidence="3">
    <location>
        <position position="192"/>
    </location>
</feature>
<dbReference type="Gene3D" id="3.40.50.1820">
    <property type="entry name" value="alpha/beta hydrolase"/>
    <property type="match status" value="1"/>
</dbReference>
<dbReference type="PRINTS" id="PR00412">
    <property type="entry name" value="EPOXHYDRLASE"/>
</dbReference>
<comment type="similarity">
    <text evidence="1">Belongs to the peptidase S33 family.</text>
</comment>
<dbReference type="EMBL" id="JAPZBQ010000001">
    <property type="protein sequence ID" value="KAJ5352500.1"/>
    <property type="molecule type" value="Genomic_DNA"/>
</dbReference>
<feature type="active site" description="Proton donor" evidence="3">
    <location>
        <position position="314"/>
    </location>
</feature>
<organism evidence="5 6">
    <name type="scientific">Penicillium brevicompactum</name>
    <dbReference type="NCBI Taxonomy" id="5074"/>
    <lineage>
        <taxon>Eukaryota</taxon>
        <taxon>Fungi</taxon>
        <taxon>Dikarya</taxon>
        <taxon>Ascomycota</taxon>
        <taxon>Pezizomycotina</taxon>
        <taxon>Eurotiomycetes</taxon>
        <taxon>Eurotiomycetidae</taxon>
        <taxon>Eurotiales</taxon>
        <taxon>Aspergillaceae</taxon>
        <taxon>Penicillium</taxon>
    </lineage>
</organism>
<evidence type="ECO:0000256" key="2">
    <source>
        <dbReference type="ARBA" id="ARBA00022801"/>
    </source>
</evidence>
<feature type="active site" description="Proton acceptor" evidence="3">
    <location>
        <position position="367"/>
    </location>
</feature>
<dbReference type="SUPFAM" id="SSF53474">
    <property type="entry name" value="alpha/beta-Hydrolases"/>
    <property type="match status" value="1"/>
</dbReference>
<dbReference type="InterPro" id="IPR010497">
    <property type="entry name" value="Epoxide_hydro_N"/>
</dbReference>